<organism evidence="1 2">
    <name type="scientific">Coemansia aciculifera</name>
    <dbReference type="NCBI Taxonomy" id="417176"/>
    <lineage>
        <taxon>Eukaryota</taxon>
        <taxon>Fungi</taxon>
        <taxon>Fungi incertae sedis</taxon>
        <taxon>Zoopagomycota</taxon>
        <taxon>Kickxellomycotina</taxon>
        <taxon>Kickxellomycetes</taxon>
        <taxon>Kickxellales</taxon>
        <taxon>Kickxellaceae</taxon>
        <taxon>Coemansia</taxon>
    </lineage>
</organism>
<proteinExistence type="predicted"/>
<name>A0ACC1M8K1_9FUNG</name>
<keyword evidence="2" id="KW-1185">Reference proteome</keyword>
<protein>
    <submittedName>
        <fullName evidence="1">Uncharacterized protein</fullName>
    </submittedName>
</protein>
<evidence type="ECO:0000313" key="2">
    <source>
        <dbReference type="Proteomes" id="UP001139981"/>
    </source>
</evidence>
<evidence type="ECO:0000313" key="1">
    <source>
        <dbReference type="EMBL" id="KAJ2899321.1"/>
    </source>
</evidence>
<comment type="caution">
    <text evidence="1">The sequence shown here is derived from an EMBL/GenBank/DDBJ whole genome shotgun (WGS) entry which is preliminary data.</text>
</comment>
<dbReference type="Proteomes" id="UP001139981">
    <property type="component" value="Unassembled WGS sequence"/>
</dbReference>
<dbReference type="EMBL" id="JANBVB010000030">
    <property type="protein sequence ID" value="KAJ2899321.1"/>
    <property type="molecule type" value="Genomic_DNA"/>
</dbReference>
<gene>
    <name evidence="1" type="ORF">IWW38_001030</name>
</gene>
<accession>A0ACC1M8K1</accession>
<reference evidence="1" key="1">
    <citation type="submission" date="2022-07" db="EMBL/GenBank/DDBJ databases">
        <title>Phylogenomic reconstructions and comparative analyses of Kickxellomycotina fungi.</title>
        <authorList>
            <person name="Reynolds N.K."/>
            <person name="Stajich J.E."/>
            <person name="Barry K."/>
            <person name="Grigoriev I.V."/>
            <person name="Crous P."/>
            <person name="Smith M.E."/>
        </authorList>
    </citation>
    <scope>NUCLEOTIDE SEQUENCE</scope>
    <source>
        <strain evidence="1">CBS 190363</strain>
    </source>
</reference>
<sequence length="670" mass="74089">MFVAGGKHKEPSGSRSRPTVAHDALSQPSPEAEIDRLYHLGVENYHVRRYRIALDYHDRAVAAASNQGIKDAKLYEARAQTLLKLREFKRAQSDGFDAFRINNKSSASYICVASALDACKRPGEALEFVILGLRLADAHDPEYKQLQLLFNSLALRVDPALAPISLNDTDPMTLLHADVMIMILRLVDMQTLDSCRGVSARWMRLIDSTPLLWSNPVYDAESPAQDLVRQLPAYTKAQKWVHQQTVKRGPSDVMACEMLKKAQGSLVTLTFPSHTSSPAKVLNALYACPRPLLAGIVLGKDSTMKADLVFQVMHRCLPAMVTDIRFPYCSQIRDTEIRIVAEKCRTLRVLDISGCVNVSMKRLFITWNSVLVGRDASTGVEELYINDHPGIAEFLVYSTNSCHFSKLRVLHAAIRDQSVFARVSKLGPLLEYFKGIQITQAPFPDLRELNIDGFWDATTLRHRFESRRMTTLLRECRLLSCNLRRFSALDSASANQEHLHNLLQHNLSSLQQLHLTRALNLNALTLAAGAEALDGPLPLTSLDLSGCVGVSAQGLMALVTRCRNLTLVNLSQTAADNSVLSKLTEAVSATDTAGIEVLVLDTTNITGAAVRDFAKACATRYQRQLADSSRRRTWKLKVLDVDNCVNVGSDAVTLVRSLLTLMGTSVLAAI</sequence>